<dbReference type="SUPFAM" id="SSF53448">
    <property type="entry name" value="Nucleotide-diphospho-sugar transferases"/>
    <property type="match status" value="1"/>
</dbReference>
<organism evidence="1">
    <name type="scientific">termite gut metagenome</name>
    <dbReference type="NCBI Taxonomy" id="433724"/>
    <lineage>
        <taxon>unclassified sequences</taxon>
        <taxon>metagenomes</taxon>
        <taxon>organismal metagenomes</taxon>
    </lineage>
</organism>
<proteinExistence type="predicted"/>
<comment type="caution">
    <text evidence="1">The sequence shown here is derived from an EMBL/GenBank/DDBJ whole genome shotgun (WGS) entry which is preliminary data.</text>
</comment>
<reference evidence="1" key="1">
    <citation type="submission" date="2019-03" db="EMBL/GenBank/DDBJ databases">
        <title>Single cell metagenomics reveals metabolic interactions within the superorganism composed of flagellate Streblomastix strix and complex community of Bacteroidetes bacteria on its surface.</title>
        <authorList>
            <person name="Treitli S.C."/>
            <person name="Kolisko M."/>
            <person name="Husnik F."/>
            <person name="Keeling P."/>
            <person name="Hampl V."/>
        </authorList>
    </citation>
    <scope>NUCLEOTIDE SEQUENCE</scope>
    <source>
        <strain evidence="1">STM</strain>
    </source>
</reference>
<accession>A0A5J4SF20</accession>
<dbReference type="Gene3D" id="3.90.550.10">
    <property type="entry name" value="Spore Coat Polysaccharide Biosynthesis Protein SpsA, Chain A"/>
    <property type="match status" value="1"/>
</dbReference>
<dbReference type="EMBL" id="SNRY01000246">
    <property type="protein sequence ID" value="KAA6343900.1"/>
    <property type="molecule type" value="Genomic_DNA"/>
</dbReference>
<sequence length="307" mass="36771">MHAAILFLIFNRPDTSKRVFEIIRQVKPLRFYIAADGPRNDEEIEICEKTRSIIEKIDWDCEVKTLFRKENLGCGKAVSSALTWFFDNESEGIILEDDIIPHLDFFPYCEELLEKYRATDQIYAISGHNHLYGEKANEDSYYFSSICHIWGWASWRRAWKAYDYSLEAINKKEFFNILRYYCDKSCYRNFWKLIFFQMKDHLIDTWDYQWGISLMYNKALCIIPNTNLTQNIGFGENATHTKKIKKKILDYKGRAIFPLKHPQNIFLNREGDRMDIIKNKRCISDIRYVKRYVLFKLKILLNGRFKF</sequence>
<evidence type="ECO:0000313" key="1">
    <source>
        <dbReference type="EMBL" id="KAA6343900.1"/>
    </source>
</evidence>
<name>A0A5J4SF20_9ZZZZ</name>
<dbReference type="AlphaFoldDB" id="A0A5J4SF20"/>
<protein>
    <submittedName>
        <fullName evidence="1">Uncharacterized protein</fullName>
    </submittedName>
</protein>
<gene>
    <name evidence="1" type="ORF">EZS27_008461</name>
</gene>
<dbReference type="InterPro" id="IPR029044">
    <property type="entry name" value="Nucleotide-diphossugar_trans"/>
</dbReference>